<keyword evidence="1" id="KW-0472">Membrane</keyword>
<dbReference type="RefSeq" id="WP_217173742.1">
    <property type="nucleotide sequence ID" value="NZ_JAFMOW010000064.1"/>
</dbReference>
<accession>A0ABS6LWT1</accession>
<proteinExistence type="predicted"/>
<comment type="caution">
    <text evidence="2">The sequence shown here is derived from an EMBL/GenBank/DDBJ whole genome shotgun (WGS) entry which is preliminary data.</text>
</comment>
<dbReference type="EMBL" id="JAFMOW010000064">
    <property type="protein sequence ID" value="MBU9856461.1"/>
    <property type="molecule type" value="Genomic_DNA"/>
</dbReference>
<evidence type="ECO:0000256" key="1">
    <source>
        <dbReference type="SAM" id="Phobius"/>
    </source>
</evidence>
<evidence type="ECO:0008006" key="4">
    <source>
        <dbReference type="Google" id="ProtNLM"/>
    </source>
</evidence>
<dbReference type="Proteomes" id="UP000734343">
    <property type="component" value="Unassembled WGS sequence"/>
</dbReference>
<organism evidence="2 3">
    <name type="scientific">Rahnella bonaserana</name>
    <dbReference type="NCBI Taxonomy" id="2816248"/>
    <lineage>
        <taxon>Bacteria</taxon>
        <taxon>Pseudomonadati</taxon>
        <taxon>Pseudomonadota</taxon>
        <taxon>Gammaproteobacteria</taxon>
        <taxon>Enterobacterales</taxon>
        <taxon>Yersiniaceae</taxon>
        <taxon>Rahnella</taxon>
    </lineage>
</organism>
<evidence type="ECO:0000313" key="2">
    <source>
        <dbReference type="EMBL" id="MBU9856461.1"/>
    </source>
</evidence>
<reference evidence="2 3" key="1">
    <citation type="submission" date="2021-03" db="EMBL/GenBank/DDBJ databases">
        <title>Five novel Rahnella species.</title>
        <authorList>
            <person name="Brady C."/>
            <person name="Asselin J."/>
            <person name="Beer S."/>
            <person name="Bruberg M.B."/>
            <person name="Crampton B."/>
            <person name="Venter S."/>
            <person name="Arnold D."/>
            <person name="Denman S."/>
        </authorList>
    </citation>
    <scope>NUCLEOTIDE SEQUENCE [LARGE SCALE GENOMIC DNA]</scope>
    <source>
        <strain evidence="2 3">H11b</strain>
    </source>
</reference>
<keyword evidence="1" id="KW-0812">Transmembrane</keyword>
<name>A0ABS6LWT1_9GAMM</name>
<feature type="transmembrane region" description="Helical" evidence="1">
    <location>
        <begin position="32"/>
        <end position="55"/>
    </location>
</feature>
<evidence type="ECO:0000313" key="3">
    <source>
        <dbReference type="Proteomes" id="UP000734343"/>
    </source>
</evidence>
<gene>
    <name evidence="2" type="ORF">J1778_14375</name>
</gene>
<keyword evidence="1" id="KW-1133">Transmembrane helix</keyword>
<protein>
    <recommendedName>
        <fullName evidence="4">Lipoprotein</fullName>
    </recommendedName>
</protein>
<keyword evidence="3" id="KW-1185">Reference proteome</keyword>
<sequence length="280" mass="31468">MNKPDITMNVTCTIPSFTFPTKDTHKLSRYRWFSVLSAAFLCVALFSTPACAGWYQVRNYTGFVGSYPVHVSLQNYDELNRGEAGQSKIEGSYYYDAHRRPIALVGTRHADGKLVLCEVTPPDTLGDSPVVPKPIPARPNPCPMELSVDSGKVTGLWNDGRKSLVIHLQEVAQLDDTDDKSQEIKPAGEMEIPMWYHTKRYLLIGIYQQTQDCKSSMRKLRFINIRTGKMDNEMAFECGAGTVATTIFRNVWQGSNDKHVTIEFPGGFNNMGEDRDVLTE</sequence>